<sequence length="437" mass="47725">MVGKSGAARHSTQVTVAATAPPSNQEASPAMSFHHALSLLRRRKASSAIIILEIAISCAILCNAAYIIGLRLERASIPSGVAEREVVRIQPVDLKEMENPDQITRADIAALRAIPGVRSASLTSFVPFGQADDAVPLRRTPDQQAPTLQATAFIGDTGIAETLGLRLIAGRLFDESDTVDWPQHQETKPSPGVALLTRSVAEQMFPEGDAVGRIFYIWSSDPVRVVGVVEHLKRGYVEGNPALYENSVLLPIRTSYSRIFGNYVLRADPGLRTEILDSAARALMSINGNRAFFSIDTFEDIRDEYFRKDLAMAWLLTSICSALLAMTAFGIVGIVSFWVQQRFREIGILRSLGAARTDIMKMFLLESFLLTTIGIAVGMLLAYAINIRLMDYYEIARMPIHILPLGATILWLLGVTAALYPATRAAMIPPATATRLA</sequence>
<keyword evidence="2" id="KW-1003">Cell membrane</keyword>
<feature type="domain" description="ABC3 transporter permease C-terminal" evidence="9">
    <location>
        <begin position="323"/>
        <end position="429"/>
    </location>
</feature>
<feature type="compositionally biased region" description="Polar residues" evidence="7">
    <location>
        <begin position="10"/>
        <end position="27"/>
    </location>
</feature>
<keyword evidence="12" id="KW-1185">Reference proteome</keyword>
<dbReference type="InterPro" id="IPR025857">
    <property type="entry name" value="MacB_PCD"/>
</dbReference>
<evidence type="ECO:0000256" key="5">
    <source>
        <dbReference type="ARBA" id="ARBA00023136"/>
    </source>
</evidence>
<dbReference type="Pfam" id="PF02687">
    <property type="entry name" value="FtsX"/>
    <property type="match status" value="1"/>
</dbReference>
<evidence type="ECO:0000313" key="11">
    <source>
        <dbReference type="EMBL" id="QDH69025.1"/>
    </source>
</evidence>
<feature type="transmembrane region" description="Helical" evidence="8">
    <location>
        <begin position="311"/>
        <end position="339"/>
    </location>
</feature>
<proteinExistence type="inferred from homology"/>
<keyword evidence="5 8" id="KW-0472">Membrane</keyword>
<keyword evidence="3 8" id="KW-0812">Transmembrane</keyword>
<protein>
    <submittedName>
        <fullName evidence="11">FtsX-like permease family protein</fullName>
    </submittedName>
</protein>
<dbReference type="RefSeq" id="WP_141622367.1">
    <property type="nucleotide sequence ID" value="NZ_CP041242.1"/>
</dbReference>
<keyword evidence="4 8" id="KW-1133">Transmembrane helix</keyword>
<dbReference type="PANTHER" id="PTHR30572">
    <property type="entry name" value="MEMBRANE COMPONENT OF TRANSPORTER-RELATED"/>
    <property type="match status" value="1"/>
</dbReference>
<evidence type="ECO:0000256" key="2">
    <source>
        <dbReference type="ARBA" id="ARBA00022475"/>
    </source>
</evidence>
<dbReference type="AlphaFoldDB" id="A0A514BNX1"/>
<dbReference type="KEGG" id="lyj:FKV23_02090"/>
<evidence type="ECO:0000256" key="4">
    <source>
        <dbReference type="ARBA" id="ARBA00022989"/>
    </source>
</evidence>
<accession>A0A514BNX1</accession>
<gene>
    <name evidence="11" type="ORF">FKV23_02090</name>
</gene>
<evidence type="ECO:0000259" key="10">
    <source>
        <dbReference type="Pfam" id="PF12704"/>
    </source>
</evidence>
<dbReference type="Proteomes" id="UP000317199">
    <property type="component" value="Chromosome"/>
</dbReference>
<feature type="transmembrane region" description="Helical" evidence="8">
    <location>
        <begin position="359"/>
        <end position="385"/>
    </location>
</feature>
<reference evidence="11 12" key="1">
    <citation type="submission" date="2019-06" db="EMBL/GenBank/DDBJ databases">
        <title>Lysobacter alkalisoli sp. nov. isolated from saline-alkali soil.</title>
        <authorList>
            <person name="Sun J.-Q."/>
            <person name="Xu L."/>
        </authorList>
    </citation>
    <scope>NUCLEOTIDE SEQUENCE [LARGE SCALE GENOMIC DNA]</scope>
    <source>
        <strain evidence="11 12">SJ-36</strain>
    </source>
</reference>
<comment type="subcellular location">
    <subcellularLocation>
        <location evidence="1">Cell membrane</location>
        <topology evidence="1">Multi-pass membrane protein</topology>
    </subcellularLocation>
</comment>
<name>A0A514BNX1_9GAMM</name>
<dbReference type="GO" id="GO:0022857">
    <property type="term" value="F:transmembrane transporter activity"/>
    <property type="evidence" value="ECO:0007669"/>
    <property type="project" value="TreeGrafter"/>
</dbReference>
<evidence type="ECO:0000256" key="7">
    <source>
        <dbReference type="SAM" id="MobiDB-lite"/>
    </source>
</evidence>
<evidence type="ECO:0000256" key="8">
    <source>
        <dbReference type="SAM" id="Phobius"/>
    </source>
</evidence>
<dbReference type="InterPro" id="IPR050250">
    <property type="entry name" value="Macrolide_Exporter_MacB"/>
</dbReference>
<dbReference type="GO" id="GO:0005886">
    <property type="term" value="C:plasma membrane"/>
    <property type="evidence" value="ECO:0007669"/>
    <property type="project" value="UniProtKB-SubCell"/>
</dbReference>
<dbReference type="EMBL" id="CP041242">
    <property type="protein sequence ID" value="QDH69025.1"/>
    <property type="molecule type" value="Genomic_DNA"/>
</dbReference>
<feature type="domain" description="MacB-like periplasmic core" evidence="10">
    <location>
        <begin position="73"/>
        <end position="281"/>
    </location>
</feature>
<evidence type="ECO:0000256" key="3">
    <source>
        <dbReference type="ARBA" id="ARBA00022692"/>
    </source>
</evidence>
<dbReference type="OrthoDB" id="9770036at2"/>
<evidence type="ECO:0000256" key="6">
    <source>
        <dbReference type="ARBA" id="ARBA00038076"/>
    </source>
</evidence>
<evidence type="ECO:0000259" key="9">
    <source>
        <dbReference type="Pfam" id="PF02687"/>
    </source>
</evidence>
<dbReference type="InterPro" id="IPR003838">
    <property type="entry name" value="ABC3_permease_C"/>
</dbReference>
<comment type="similarity">
    <text evidence="6">Belongs to the ABC-4 integral membrane protein family.</text>
</comment>
<evidence type="ECO:0000313" key="12">
    <source>
        <dbReference type="Proteomes" id="UP000317199"/>
    </source>
</evidence>
<feature type="region of interest" description="Disordered" evidence="7">
    <location>
        <begin position="1"/>
        <end position="29"/>
    </location>
</feature>
<feature type="transmembrane region" description="Helical" evidence="8">
    <location>
        <begin position="48"/>
        <end position="69"/>
    </location>
</feature>
<evidence type="ECO:0000256" key="1">
    <source>
        <dbReference type="ARBA" id="ARBA00004651"/>
    </source>
</evidence>
<dbReference type="PANTHER" id="PTHR30572:SF4">
    <property type="entry name" value="ABC TRANSPORTER PERMEASE YTRF"/>
    <property type="match status" value="1"/>
</dbReference>
<organism evidence="11 12">
    <name type="scientific">Marilutibacter alkalisoli</name>
    <dbReference type="NCBI Taxonomy" id="2591633"/>
    <lineage>
        <taxon>Bacteria</taxon>
        <taxon>Pseudomonadati</taxon>
        <taxon>Pseudomonadota</taxon>
        <taxon>Gammaproteobacteria</taxon>
        <taxon>Lysobacterales</taxon>
        <taxon>Lysobacteraceae</taxon>
        <taxon>Marilutibacter</taxon>
    </lineage>
</organism>
<feature type="transmembrane region" description="Helical" evidence="8">
    <location>
        <begin position="400"/>
        <end position="420"/>
    </location>
</feature>
<dbReference type="Pfam" id="PF12704">
    <property type="entry name" value="MacB_PCD"/>
    <property type="match status" value="1"/>
</dbReference>